<dbReference type="PANTHER" id="PTHR43544:SF7">
    <property type="entry name" value="NADB-LER2"/>
    <property type="match status" value="1"/>
</dbReference>
<dbReference type="GO" id="GO:0005737">
    <property type="term" value="C:cytoplasm"/>
    <property type="evidence" value="ECO:0007669"/>
    <property type="project" value="TreeGrafter"/>
</dbReference>
<dbReference type="CDD" id="cd05325">
    <property type="entry name" value="carb_red_sniffer_like_SDR_c"/>
    <property type="match status" value="1"/>
</dbReference>
<dbReference type="PRINTS" id="PR00081">
    <property type="entry name" value="GDHRDH"/>
</dbReference>
<evidence type="ECO:0000313" key="5">
    <source>
        <dbReference type="Proteomes" id="UP000249829"/>
    </source>
</evidence>
<sequence>METIVLITGANRAGVGIGQGLVARYLRNDNNTVVIAACRDASPERTEHLRALPRGPNCRLIVLPLRLDQPDSLGHACRLLQRQHQIWRIDVVVANAGICDHYGPLAAMTDADLQAHLDVNTVGPLRLFRAMRPFLLPPATDRRPLHHPPRFVYVSTELASLAGLEQHRASLTTAYGMSKAAGNYLVRRVHLEHEDLICFSVDPGLVQTDMGNRGAHAKGLEMAPLTVDQSVDGIVQQIDRATRLTTSGRFLRHNGEQLPW</sequence>
<name>A0A2V5GXS8_ASPV1</name>
<keyword evidence="3" id="KW-0560">Oxidoreductase</keyword>
<dbReference type="AlphaFoldDB" id="A0A2V5GXS8"/>
<evidence type="ECO:0000256" key="1">
    <source>
        <dbReference type="ARBA" id="ARBA00006484"/>
    </source>
</evidence>
<evidence type="ECO:0000256" key="2">
    <source>
        <dbReference type="ARBA" id="ARBA00022857"/>
    </source>
</evidence>
<keyword evidence="2" id="KW-0521">NADP</keyword>
<protein>
    <submittedName>
        <fullName evidence="4">Putative short chain-type dehydrogenase</fullName>
    </submittedName>
</protein>
<dbReference type="GO" id="GO:0016491">
    <property type="term" value="F:oxidoreductase activity"/>
    <property type="evidence" value="ECO:0007669"/>
    <property type="project" value="UniProtKB-KW"/>
</dbReference>
<dbReference type="Gene3D" id="3.40.50.720">
    <property type="entry name" value="NAD(P)-binding Rossmann-like Domain"/>
    <property type="match status" value="1"/>
</dbReference>
<dbReference type="SUPFAM" id="SSF51735">
    <property type="entry name" value="NAD(P)-binding Rossmann-fold domains"/>
    <property type="match status" value="1"/>
</dbReference>
<reference evidence="4 5" key="1">
    <citation type="submission" date="2018-02" db="EMBL/GenBank/DDBJ databases">
        <title>The genomes of Aspergillus section Nigri reveals drivers in fungal speciation.</title>
        <authorList>
            <consortium name="DOE Joint Genome Institute"/>
            <person name="Vesth T.C."/>
            <person name="Nybo J."/>
            <person name="Theobald S."/>
            <person name="Brandl J."/>
            <person name="Frisvad J.C."/>
            <person name="Nielsen K.F."/>
            <person name="Lyhne E.K."/>
            <person name="Kogle M.E."/>
            <person name="Kuo A."/>
            <person name="Riley R."/>
            <person name="Clum A."/>
            <person name="Nolan M."/>
            <person name="Lipzen A."/>
            <person name="Salamov A."/>
            <person name="Henrissat B."/>
            <person name="Wiebenga A."/>
            <person name="De vries R.P."/>
            <person name="Grigoriev I.V."/>
            <person name="Mortensen U.H."/>
            <person name="Andersen M.R."/>
            <person name="Baker S.E."/>
        </authorList>
    </citation>
    <scope>NUCLEOTIDE SEQUENCE [LARGE SCALE GENOMIC DNA]</scope>
    <source>
        <strain evidence="4 5">CBS 115571</strain>
    </source>
</reference>
<organism evidence="4 5">
    <name type="scientific">Aspergillus violaceofuscus (strain CBS 115571)</name>
    <dbReference type="NCBI Taxonomy" id="1450538"/>
    <lineage>
        <taxon>Eukaryota</taxon>
        <taxon>Fungi</taxon>
        <taxon>Dikarya</taxon>
        <taxon>Ascomycota</taxon>
        <taxon>Pezizomycotina</taxon>
        <taxon>Eurotiomycetes</taxon>
        <taxon>Eurotiomycetidae</taxon>
        <taxon>Eurotiales</taxon>
        <taxon>Aspergillaceae</taxon>
        <taxon>Aspergillus</taxon>
    </lineage>
</organism>
<gene>
    <name evidence="4" type="ORF">BO99DRAFT_486093</name>
</gene>
<evidence type="ECO:0000256" key="3">
    <source>
        <dbReference type="ARBA" id="ARBA00023002"/>
    </source>
</evidence>
<dbReference type="InterPro" id="IPR036291">
    <property type="entry name" value="NAD(P)-bd_dom_sf"/>
</dbReference>
<dbReference type="OMA" id="QFVNYNG"/>
<dbReference type="Proteomes" id="UP000249829">
    <property type="component" value="Unassembled WGS sequence"/>
</dbReference>
<dbReference type="Pfam" id="PF00106">
    <property type="entry name" value="adh_short"/>
    <property type="match status" value="1"/>
</dbReference>
<keyword evidence="5" id="KW-1185">Reference proteome</keyword>
<dbReference type="InterPro" id="IPR051468">
    <property type="entry name" value="Fungal_SecMetab_SDRs"/>
</dbReference>
<accession>A0A2V5GXS8</accession>
<dbReference type="InterPro" id="IPR002347">
    <property type="entry name" value="SDR_fam"/>
</dbReference>
<evidence type="ECO:0000313" key="4">
    <source>
        <dbReference type="EMBL" id="PYI13053.1"/>
    </source>
</evidence>
<proteinExistence type="inferred from homology"/>
<comment type="similarity">
    <text evidence="1">Belongs to the short-chain dehydrogenases/reductases (SDR) family.</text>
</comment>
<dbReference type="PANTHER" id="PTHR43544">
    <property type="entry name" value="SHORT-CHAIN DEHYDROGENASE/REDUCTASE"/>
    <property type="match status" value="1"/>
</dbReference>
<dbReference type="EMBL" id="KZ825266">
    <property type="protein sequence ID" value="PYI13053.1"/>
    <property type="molecule type" value="Genomic_DNA"/>
</dbReference>